<dbReference type="InterPro" id="IPR036259">
    <property type="entry name" value="MFS_trans_sf"/>
</dbReference>
<keyword evidence="2" id="KW-0813">Transport</keyword>
<keyword evidence="3 6" id="KW-0812">Transmembrane</keyword>
<reference evidence="7 8" key="1">
    <citation type="journal article" date="2015" name="Genome Biol. Evol.">
        <title>Phylogenomic analyses indicate that early fungi evolved digesting cell walls of algal ancestors of land plants.</title>
        <authorList>
            <person name="Chang Y."/>
            <person name="Wang S."/>
            <person name="Sekimoto S."/>
            <person name="Aerts A.L."/>
            <person name="Choi C."/>
            <person name="Clum A."/>
            <person name="LaButti K.M."/>
            <person name="Lindquist E.A."/>
            <person name="Yee Ngan C."/>
            <person name="Ohm R.A."/>
            <person name="Salamov A.A."/>
            <person name="Grigoriev I.V."/>
            <person name="Spatafora J.W."/>
            <person name="Berbee M.L."/>
        </authorList>
    </citation>
    <scope>NUCLEOTIDE SEQUENCE [LARGE SCALE GENOMIC DNA]</scope>
    <source>
        <strain evidence="7 8">NRRL 28638</strain>
    </source>
</reference>
<keyword evidence="5 6" id="KW-0472">Membrane</keyword>
<evidence type="ECO:0000313" key="7">
    <source>
        <dbReference type="EMBL" id="KXN64815.1"/>
    </source>
</evidence>
<sequence>MAFILRKYTKSARLLVQISLAINALGVGLTLGSRSPQSPTWSVILAETLIGLGSGSTACAGLVILQSTVEFSEIANISALDDLLSTISGAVSIALANTIWNLATYNNLLNRLPTNLHELIPKLIASNEYNKLLPREFKENWILALGDTQWLMCTISTILAVICFLISCCLPQVDLEKCQLAMTSSDYEEREDEEDG</sequence>
<protein>
    <recommendedName>
        <fullName evidence="9">MFS general substrate transporter</fullName>
    </recommendedName>
</protein>
<organism evidence="7 8">
    <name type="scientific">Conidiobolus coronatus (strain ATCC 28846 / CBS 209.66 / NRRL 28638)</name>
    <name type="common">Delacroixia coronata</name>
    <dbReference type="NCBI Taxonomy" id="796925"/>
    <lineage>
        <taxon>Eukaryota</taxon>
        <taxon>Fungi</taxon>
        <taxon>Fungi incertae sedis</taxon>
        <taxon>Zoopagomycota</taxon>
        <taxon>Entomophthoromycotina</taxon>
        <taxon>Entomophthoromycetes</taxon>
        <taxon>Entomophthorales</taxon>
        <taxon>Ancylistaceae</taxon>
        <taxon>Conidiobolus</taxon>
    </lineage>
</organism>
<keyword evidence="8" id="KW-1185">Reference proteome</keyword>
<proteinExistence type="predicted"/>
<dbReference type="PANTHER" id="PTHR23501">
    <property type="entry name" value="MAJOR FACILITATOR SUPERFAMILY"/>
    <property type="match status" value="1"/>
</dbReference>
<comment type="subcellular location">
    <subcellularLocation>
        <location evidence="1">Endomembrane system</location>
        <topology evidence="1">Multi-pass membrane protein</topology>
    </subcellularLocation>
</comment>
<feature type="transmembrane region" description="Helical" evidence="6">
    <location>
        <begin position="149"/>
        <end position="170"/>
    </location>
</feature>
<gene>
    <name evidence="7" type="ORF">CONCODRAFT_74605</name>
</gene>
<feature type="transmembrane region" description="Helical" evidence="6">
    <location>
        <begin position="12"/>
        <end position="31"/>
    </location>
</feature>
<dbReference type="GO" id="GO:0012505">
    <property type="term" value="C:endomembrane system"/>
    <property type="evidence" value="ECO:0007669"/>
    <property type="project" value="UniProtKB-SubCell"/>
</dbReference>
<evidence type="ECO:0000256" key="3">
    <source>
        <dbReference type="ARBA" id="ARBA00022692"/>
    </source>
</evidence>
<evidence type="ECO:0008006" key="9">
    <source>
        <dbReference type="Google" id="ProtNLM"/>
    </source>
</evidence>
<dbReference type="STRING" id="796925.A0A137NPY2"/>
<keyword evidence="4 6" id="KW-1133">Transmembrane helix</keyword>
<dbReference type="GO" id="GO:0022857">
    <property type="term" value="F:transmembrane transporter activity"/>
    <property type="evidence" value="ECO:0007669"/>
    <property type="project" value="TreeGrafter"/>
</dbReference>
<name>A0A137NPY2_CONC2</name>
<dbReference type="PANTHER" id="PTHR23501:SF191">
    <property type="entry name" value="VACUOLAR BASIC AMINO ACID TRANSPORTER 4"/>
    <property type="match status" value="1"/>
</dbReference>
<dbReference type="AlphaFoldDB" id="A0A137NPY2"/>
<evidence type="ECO:0000256" key="5">
    <source>
        <dbReference type="ARBA" id="ARBA00023136"/>
    </source>
</evidence>
<dbReference type="GO" id="GO:0005886">
    <property type="term" value="C:plasma membrane"/>
    <property type="evidence" value="ECO:0007669"/>
    <property type="project" value="TreeGrafter"/>
</dbReference>
<evidence type="ECO:0000256" key="2">
    <source>
        <dbReference type="ARBA" id="ARBA00022448"/>
    </source>
</evidence>
<evidence type="ECO:0000313" key="8">
    <source>
        <dbReference type="Proteomes" id="UP000070444"/>
    </source>
</evidence>
<dbReference type="EMBL" id="KQ965156">
    <property type="protein sequence ID" value="KXN64815.1"/>
    <property type="molecule type" value="Genomic_DNA"/>
</dbReference>
<dbReference type="Proteomes" id="UP000070444">
    <property type="component" value="Unassembled WGS sequence"/>
</dbReference>
<dbReference type="OrthoDB" id="2241241at2759"/>
<evidence type="ECO:0000256" key="4">
    <source>
        <dbReference type="ARBA" id="ARBA00022989"/>
    </source>
</evidence>
<accession>A0A137NPY2</accession>
<evidence type="ECO:0000256" key="1">
    <source>
        <dbReference type="ARBA" id="ARBA00004127"/>
    </source>
</evidence>
<feature type="transmembrane region" description="Helical" evidence="6">
    <location>
        <begin position="77"/>
        <end position="100"/>
    </location>
</feature>
<feature type="transmembrane region" description="Helical" evidence="6">
    <location>
        <begin position="43"/>
        <end position="65"/>
    </location>
</feature>
<evidence type="ECO:0000256" key="6">
    <source>
        <dbReference type="SAM" id="Phobius"/>
    </source>
</evidence>
<dbReference type="SUPFAM" id="SSF103473">
    <property type="entry name" value="MFS general substrate transporter"/>
    <property type="match status" value="1"/>
</dbReference>